<feature type="compositionally biased region" description="Basic residues" evidence="1">
    <location>
        <begin position="54"/>
        <end position="71"/>
    </location>
</feature>
<dbReference type="Proteomes" id="UP000826234">
    <property type="component" value="Unassembled WGS sequence"/>
</dbReference>
<evidence type="ECO:0000313" key="2">
    <source>
        <dbReference type="EMBL" id="KAH0629479.1"/>
    </source>
</evidence>
<evidence type="ECO:0000256" key="1">
    <source>
        <dbReference type="SAM" id="MobiDB-lite"/>
    </source>
</evidence>
<keyword evidence="3" id="KW-1185">Reference proteome</keyword>
<protein>
    <submittedName>
        <fullName evidence="2">Uncharacterized protein</fullName>
    </submittedName>
</protein>
<dbReference type="EMBL" id="JAIPUX010000439">
    <property type="protein sequence ID" value="KAH0629479.1"/>
    <property type="molecule type" value="Genomic_DNA"/>
</dbReference>
<gene>
    <name evidence="2" type="ORF">JD844_011561</name>
</gene>
<sequence length="162" mass="17555">MTTTTTYEGMDPSGRNSSSTSDPFSSREVPKEGLKTGLKKGPHPLLTYSLGYYRKARAERHTGSKGKRCRGVLRPPGGGSSFNMGFDLPKEQQGGRRNKMASTPKSSDANESSEPLGSQRRNSSDANSGDCVDAKNCNIETLVMKNMDMESYGFGGDEVLME</sequence>
<feature type="compositionally biased region" description="Polar residues" evidence="1">
    <location>
        <begin position="14"/>
        <end position="24"/>
    </location>
</feature>
<reference evidence="2 3" key="1">
    <citation type="journal article" date="2022" name="Gigascience">
        <title>A chromosome-level genome assembly and annotation of the desert horned lizard, Phrynosoma platyrhinos, provides insight into chromosomal rearrangements among reptiles.</title>
        <authorList>
            <person name="Koochekian N."/>
            <person name="Ascanio A."/>
            <person name="Farleigh K."/>
            <person name="Card D.C."/>
            <person name="Schield D.R."/>
            <person name="Castoe T.A."/>
            <person name="Jezkova T."/>
        </authorList>
    </citation>
    <scope>NUCLEOTIDE SEQUENCE [LARGE SCALE GENOMIC DNA]</scope>
    <source>
        <strain evidence="2">NK-2021</strain>
    </source>
</reference>
<proteinExistence type="predicted"/>
<name>A0ABQ7TJ29_PHRPL</name>
<organism evidence="2 3">
    <name type="scientific">Phrynosoma platyrhinos</name>
    <name type="common">Desert horned lizard</name>
    <dbReference type="NCBI Taxonomy" id="52577"/>
    <lineage>
        <taxon>Eukaryota</taxon>
        <taxon>Metazoa</taxon>
        <taxon>Chordata</taxon>
        <taxon>Craniata</taxon>
        <taxon>Vertebrata</taxon>
        <taxon>Euteleostomi</taxon>
        <taxon>Lepidosauria</taxon>
        <taxon>Squamata</taxon>
        <taxon>Bifurcata</taxon>
        <taxon>Unidentata</taxon>
        <taxon>Episquamata</taxon>
        <taxon>Toxicofera</taxon>
        <taxon>Iguania</taxon>
        <taxon>Phrynosomatidae</taxon>
        <taxon>Phrynosomatinae</taxon>
        <taxon>Phrynosoma</taxon>
    </lineage>
</organism>
<feature type="region of interest" description="Disordered" evidence="1">
    <location>
        <begin position="1"/>
        <end position="133"/>
    </location>
</feature>
<comment type="caution">
    <text evidence="2">The sequence shown here is derived from an EMBL/GenBank/DDBJ whole genome shotgun (WGS) entry which is preliminary data.</text>
</comment>
<accession>A0ABQ7TJ29</accession>
<evidence type="ECO:0000313" key="3">
    <source>
        <dbReference type="Proteomes" id="UP000826234"/>
    </source>
</evidence>
<feature type="compositionally biased region" description="Polar residues" evidence="1">
    <location>
        <begin position="100"/>
        <end position="127"/>
    </location>
</feature>